<evidence type="ECO:0000256" key="1">
    <source>
        <dbReference type="ARBA" id="ARBA00004286"/>
    </source>
</evidence>
<dbReference type="EMBL" id="LUCH01017512">
    <property type="protein sequence ID" value="KAF5394917.1"/>
    <property type="molecule type" value="Genomic_DNA"/>
</dbReference>
<evidence type="ECO:0000256" key="4">
    <source>
        <dbReference type="ARBA" id="ARBA00022454"/>
    </source>
</evidence>
<dbReference type="InterPro" id="IPR026570">
    <property type="entry name" value="CCDC86"/>
</dbReference>
<keyword evidence="5" id="KW-0597">Phosphoprotein</keyword>
<dbReference type="AlphaFoldDB" id="A0A8J4T6P5"/>
<evidence type="ECO:0000256" key="10">
    <source>
        <dbReference type="SAM" id="MobiDB-lite"/>
    </source>
</evidence>
<evidence type="ECO:0000313" key="11">
    <source>
        <dbReference type="EMBL" id="KAF5394917.1"/>
    </source>
</evidence>
<evidence type="ECO:0000256" key="8">
    <source>
        <dbReference type="ARBA" id="ARBA00023242"/>
    </source>
</evidence>
<feature type="compositionally biased region" description="Basic and acidic residues" evidence="10">
    <location>
        <begin position="65"/>
        <end position="82"/>
    </location>
</feature>
<proteinExistence type="predicted"/>
<keyword evidence="11" id="KW-0808">Transferase</keyword>
<reference evidence="11" key="1">
    <citation type="submission" date="2019-05" db="EMBL/GenBank/DDBJ databases">
        <title>Annotation for the trematode Paragonimus heterotremus.</title>
        <authorList>
            <person name="Choi Y.-J."/>
        </authorList>
    </citation>
    <scope>NUCLEOTIDE SEQUENCE</scope>
    <source>
        <strain evidence="11">LC</strain>
    </source>
</reference>
<feature type="region of interest" description="Disordered" evidence="10">
    <location>
        <begin position="54"/>
        <end position="82"/>
    </location>
</feature>
<dbReference type="Proteomes" id="UP000748531">
    <property type="component" value="Unassembled WGS sequence"/>
</dbReference>
<dbReference type="GO" id="GO:0005694">
    <property type="term" value="C:chromosome"/>
    <property type="evidence" value="ECO:0007669"/>
    <property type="project" value="UniProtKB-SubCell"/>
</dbReference>
<accession>A0A8J4T6P5</accession>
<keyword evidence="8" id="KW-0539">Nucleus</keyword>
<keyword evidence="12" id="KW-1185">Reference proteome</keyword>
<evidence type="ECO:0000256" key="6">
    <source>
        <dbReference type="ARBA" id="ARBA00022934"/>
    </source>
</evidence>
<gene>
    <name evidence="11" type="ORF">PHET_09496</name>
</gene>
<dbReference type="PANTHER" id="PTHR13557:SF1">
    <property type="entry name" value="COILED-COIL DOMAIN-CONTAINING PROTEIN 86"/>
    <property type="match status" value="1"/>
</dbReference>
<dbReference type="GO" id="GO:0016746">
    <property type="term" value="F:acyltransferase activity"/>
    <property type="evidence" value="ECO:0007669"/>
    <property type="project" value="UniProtKB-KW"/>
</dbReference>
<evidence type="ECO:0000313" key="12">
    <source>
        <dbReference type="Proteomes" id="UP000748531"/>
    </source>
</evidence>
<evidence type="ECO:0000256" key="3">
    <source>
        <dbReference type="ARBA" id="ARBA00016738"/>
    </source>
</evidence>
<comment type="subcellular location">
    <subcellularLocation>
        <location evidence="1">Chromosome</location>
    </subcellularLocation>
    <subcellularLocation>
        <location evidence="2">Nucleus</location>
        <location evidence="2">Nucleolus</location>
    </subcellularLocation>
</comment>
<sequence>MRGRPKSGRLWKTVRNQRYSAIKQDKGIRVPFNKRLAASEEVKRVREIGHKLKEARAARKRAKRLKEEEKRRRKQENEKRSEIVVPIKNVAKIKRMKKTQLRNIVKR</sequence>
<evidence type="ECO:0000256" key="9">
    <source>
        <dbReference type="ARBA" id="ARBA00093307"/>
    </source>
</evidence>
<keyword evidence="11" id="KW-0012">Acyltransferase</keyword>
<protein>
    <recommendedName>
        <fullName evidence="3">Coiled-coil domain-containing protein 86</fullName>
    </recommendedName>
</protein>
<keyword evidence="7" id="KW-0175">Coiled coil</keyword>
<comment type="caution">
    <text evidence="11">The sequence shown here is derived from an EMBL/GenBank/DDBJ whole genome shotgun (WGS) entry which is preliminary data.</text>
</comment>
<evidence type="ECO:0000256" key="2">
    <source>
        <dbReference type="ARBA" id="ARBA00004604"/>
    </source>
</evidence>
<dbReference type="OrthoDB" id="277961at2759"/>
<name>A0A8J4T6P5_9TREM</name>
<keyword evidence="4" id="KW-0158">Chromosome</keyword>
<dbReference type="GO" id="GO:0005730">
    <property type="term" value="C:nucleolus"/>
    <property type="evidence" value="ECO:0007669"/>
    <property type="project" value="UniProtKB-SubCell"/>
</dbReference>
<dbReference type="PANTHER" id="PTHR13557">
    <property type="entry name" value="COILED-COIL DOMAIN-CONTAINING PROTEIN 86"/>
    <property type="match status" value="1"/>
</dbReference>
<keyword evidence="6" id="KW-0164">Citrullination</keyword>
<evidence type="ECO:0000256" key="5">
    <source>
        <dbReference type="ARBA" id="ARBA00022553"/>
    </source>
</evidence>
<organism evidence="11 12">
    <name type="scientific">Paragonimus heterotremus</name>
    <dbReference type="NCBI Taxonomy" id="100268"/>
    <lineage>
        <taxon>Eukaryota</taxon>
        <taxon>Metazoa</taxon>
        <taxon>Spiralia</taxon>
        <taxon>Lophotrochozoa</taxon>
        <taxon>Platyhelminthes</taxon>
        <taxon>Trematoda</taxon>
        <taxon>Digenea</taxon>
        <taxon>Plagiorchiida</taxon>
        <taxon>Troglotremata</taxon>
        <taxon>Troglotrematidae</taxon>
        <taxon>Paragonimus</taxon>
    </lineage>
</organism>
<evidence type="ECO:0000256" key="7">
    <source>
        <dbReference type="ARBA" id="ARBA00023054"/>
    </source>
</evidence>
<comment type="function">
    <text evidence="9">Required for proper chromosome segregation during mitosis and error-free mitotic progression.</text>
</comment>